<feature type="signal peptide" evidence="1">
    <location>
        <begin position="1"/>
        <end position="23"/>
    </location>
</feature>
<dbReference type="PANTHER" id="PTHR35630">
    <property type="entry name" value="LEGUMINOSIN GROUP486 SECRETED PEPTIDE"/>
    <property type="match status" value="1"/>
</dbReference>
<reference evidence="2 3" key="1">
    <citation type="journal article" date="2020" name="bioRxiv">
        <title>Sequence and annotation of 42 cannabis genomes reveals extensive copy number variation in cannabinoid synthesis and pathogen resistance genes.</title>
        <authorList>
            <person name="Mckernan K.J."/>
            <person name="Helbert Y."/>
            <person name="Kane L.T."/>
            <person name="Ebling H."/>
            <person name="Zhang L."/>
            <person name="Liu B."/>
            <person name="Eaton Z."/>
            <person name="Mclaughlin S."/>
            <person name="Kingan S."/>
            <person name="Baybayan P."/>
            <person name="Concepcion G."/>
            <person name="Jordan M."/>
            <person name="Riva A."/>
            <person name="Barbazuk W."/>
            <person name="Harkins T."/>
        </authorList>
    </citation>
    <scope>NUCLEOTIDE SEQUENCE [LARGE SCALE GENOMIC DNA]</scope>
    <source>
        <strain evidence="3">cv. Jamaican Lion 4</strain>
        <tissue evidence="2">Leaf</tissue>
    </source>
</reference>
<evidence type="ECO:0008006" key="4">
    <source>
        <dbReference type="Google" id="ProtNLM"/>
    </source>
</evidence>
<dbReference type="PANTHER" id="PTHR35630:SF1">
    <property type="entry name" value="LEGUMINOSIN GROUP486 SECRETED PEPTIDE"/>
    <property type="match status" value="1"/>
</dbReference>
<feature type="chain" id="PRO_5029791315" description="S-protein homolog" evidence="1">
    <location>
        <begin position="24"/>
        <end position="140"/>
    </location>
</feature>
<protein>
    <recommendedName>
        <fullName evidence="4">S-protein homolog</fullName>
    </recommendedName>
</protein>
<proteinExistence type="predicted"/>
<gene>
    <name evidence="2" type="ORF">G4B88_012693</name>
</gene>
<organism evidence="2 3">
    <name type="scientific">Cannabis sativa</name>
    <name type="common">Hemp</name>
    <name type="synonym">Marijuana</name>
    <dbReference type="NCBI Taxonomy" id="3483"/>
    <lineage>
        <taxon>Eukaryota</taxon>
        <taxon>Viridiplantae</taxon>
        <taxon>Streptophyta</taxon>
        <taxon>Embryophyta</taxon>
        <taxon>Tracheophyta</taxon>
        <taxon>Spermatophyta</taxon>
        <taxon>Magnoliopsida</taxon>
        <taxon>eudicotyledons</taxon>
        <taxon>Gunneridae</taxon>
        <taxon>Pentapetalae</taxon>
        <taxon>rosids</taxon>
        <taxon>fabids</taxon>
        <taxon>Rosales</taxon>
        <taxon>Cannabaceae</taxon>
        <taxon>Cannabis</taxon>
    </lineage>
</organism>
<dbReference type="AlphaFoldDB" id="A0A7J6FJK3"/>
<evidence type="ECO:0000256" key="1">
    <source>
        <dbReference type="SAM" id="SignalP"/>
    </source>
</evidence>
<evidence type="ECO:0000313" key="2">
    <source>
        <dbReference type="EMBL" id="KAF4370893.1"/>
    </source>
</evidence>
<accession>A0A7J6FJK3</accession>
<evidence type="ECO:0000313" key="3">
    <source>
        <dbReference type="Proteomes" id="UP000583929"/>
    </source>
</evidence>
<name>A0A7J6FJK3_CANSA</name>
<sequence>MSFIKSLFFIFLLNIVFISSTYQKTTTNASPQRRRFNTTTTVHIITSNPSKLIRIRVSNTKQSFYSLETTLKWGESYKFVAEERCLYYCEAIWGRFMGSWHGFQPKRDLNNSVFWLIKPNGFFLSWDNSTWVKKALWETE</sequence>
<keyword evidence="3" id="KW-1185">Reference proteome</keyword>
<dbReference type="Proteomes" id="UP000583929">
    <property type="component" value="Unassembled WGS sequence"/>
</dbReference>
<dbReference type="EMBL" id="JAATIQ010000201">
    <property type="protein sequence ID" value="KAF4370893.1"/>
    <property type="molecule type" value="Genomic_DNA"/>
</dbReference>
<keyword evidence="1" id="KW-0732">Signal</keyword>
<comment type="caution">
    <text evidence="2">The sequence shown here is derived from an EMBL/GenBank/DDBJ whole genome shotgun (WGS) entry which is preliminary data.</text>
</comment>